<evidence type="ECO:0000313" key="18">
    <source>
        <dbReference type="EMBL" id="NJB68351.1"/>
    </source>
</evidence>
<evidence type="ECO:0000256" key="4">
    <source>
        <dbReference type="ARBA" id="ARBA00013145"/>
    </source>
</evidence>
<dbReference type="InterPro" id="IPR029035">
    <property type="entry name" value="DHS-like_NAD/FAD-binding_dom"/>
</dbReference>
<accession>A0A846QJN0</accession>
<dbReference type="InterPro" id="IPR011766">
    <property type="entry name" value="TPP_enzyme_TPP-bd"/>
</dbReference>
<dbReference type="PROSITE" id="PS00187">
    <property type="entry name" value="TPP_ENZYMES"/>
    <property type="match status" value="1"/>
</dbReference>
<comment type="cofactor">
    <cofactor evidence="14">
        <name>Mg(2+)</name>
        <dbReference type="ChEBI" id="CHEBI:18420"/>
    </cofactor>
    <text evidence="14">Binds 1 Mg(2+) ion per subunit.</text>
</comment>
<evidence type="ECO:0000256" key="13">
    <source>
        <dbReference type="ARBA" id="ARBA00048670"/>
    </source>
</evidence>
<dbReference type="FunFam" id="3.40.50.970:FF:000007">
    <property type="entry name" value="Acetolactate synthase"/>
    <property type="match status" value="1"/>
</dbReference>
<keyword evidence="12 14" id="KW-0100">Branched-chain amino acid biosynthesis</keyword>
<dbReference type="RefSeq" id="WP_167941425.1">
    <property type="nucleotide sequence ID" value="NZ_JAATJA010000002.1"/>
</dbReference>
<organism evidence="18 19">
    <name type="scientific">Desulfobaculum xiamenense</name>
    <dbReference type="NCBI Taxonomy" id="995050"/>
    <lineage>
        <taxon>Bacteria</taxon>
        <taxon>Pseudomonadati</taxon>
        <taxon>Thermodesulfobacteriota</taxon>
        <taxon>Desulfovibrionia</taxon>
        <taxon>Desulfovibrionales</taxon>
        <taxon>Desulfovibrionaceae</taxon>
        <taxon>Desulfobaculum</taxon>
    </lineage>
</organism>
<sequence>MKCTGAEIVIRLLERQGIRTIAGIPGGANLPLYDALSKSPCIRHVLARHEQGAGFMAQGMARVSGRPAVFFATSGPGATNTLTAIADAKLDSIPLICITGQVPRSQMGTDAFQEVDTYGLSVPITKHNFLARSASELLSIIPEAFRIAASGRPGPVLIDIPKDVQTQTIDIDAWPEPGRPDRAPEFSQATIRRAADLINAAKRPVLYLGGGVIAAGAGGLATRLAEKTGMPVTMTLMGLGAVPADHPLSMGMLGMHAARYTNMALEECDLLIAAGVRFDDRATGLANQFCPQAAIIHIDIDASELDKIKSSCVGITGDIREVLDALIPMTQTAPRAAWLNRIKELRTINPPTLPGSDDPRSPYGLIRLAARMLGDDAIITTDVGQHQMRTAQAYPFRRPRQWLTSGGLGTMGFGVPAAIGAALASPGRTVVCVSGDGSILMNIQELATAVEENANIKIILMNNNALGLVHQQQDMFYDGNIFASDYRARVDFVKIAEGFGVRAYDLADGDPADILASAFSVPGPCLVHAPVPNIENVYPMVPPGAANKEMIGGEAHATA</sequence>
<evidence type="ECO:0000256" key="12">
    <source>
        <dbReference type="ARBA" id="ARBA00023304"/>
    </source>
</evidence>
<dbReference type="InterPro" id="IPR012846">
    <property type="entry name" value="Acetolactate_synth_lsu"/>
</dbReference>
<dbReference type="GO" id="GO:0003984">
    <property type="term" value="F:acetolactate synthase activity"/>
    <property type="evidence" value="ECO:0007669"/>
    <property type="project" value="UniProtKB-EC"/>
</dbReference>
<keyword evidence="6" id="KW-0285">Flavoprotein</keyword>
<dbReference type="GO" id="GO:0050660">
    <property type="term" value="F:flavin adenine dinucleotide binding"/>
    <property type="evidence" value="ECO:0007669"/>
    <property type="project" value="InterPro"/>
</dbReference>
<evidence type="ECO:0000259" key="16">
    <source>
        <dbReference type="Pfam" id="PF02775"/>
    </source>
</evidence>
<evidence type="ECO:0000313" key="19">
    <source>
        <dbReference type="Proteomes" id="UP000580856"/>
    </source>
</evidence>
<comment type="cofactor">
    <cofactor evidence="14">
        <name>thiamine diphosphate</name>
        <dbReference type="ChEBI" id="CHEBI:58937"/>
    </cofactor>
    <text evidence="14">Binds 1 thiamine pyrophosphate per subunit.</text>
</comment>
<dbReference type="NCBIfam" id="NF006016">
    <property type="entry name" value="PRK08155.1"/>
    <property type="match status" value="1"/>
</dbReference>
<feature type="domain" description="Thiamine pyrophosphate enzyme central" evidence="15">
    <location>
        <begin position="191"/>
        <end position="326"/>
    </location>
</feature>
<evidence type="ECO:0000256" key="2">
    <source>
        <dbReference type="ARBA" id="ARBA00005025"/>
    </source>
</evidence>
<keyword evidence="19" id="KW-1185">Reference proteome</keyword>
<comment type="similarity">
    <text evidence="3 14">Belongs to the TPP enzyme family.</text>
</comment>
<keyword evidence="10 14" id="KW-0460">Magnesium</keyword>
<evidence type="ECO:0000256" key="6">
    <source>
        <dbReference type="ARBA" id="ARBA00022630"/>
    </source>
</evidence>
<dbReference type="InterPro" id="IPR012000">
    <property type="entry name" value="Thiamin_PyroP_enz_cen_dom"/>
</dbReference>
<dbReference type="GO" id="GO:0009099">
    <property type="term" value="P:L-valine biosynthetic process"/>
    <property type="evidence" value="ECO:0007669"/>
    <property type="project" value="UniProtKB-UniPathway"/>
</dbReference>
<dbReference type="InterPro" id="IPR045229">
    <property type="entry name" value="TPP_enz"/>
</dbReference>
<evidence type="ECO:0000259" key="15">
    <source>
        <dbReference type="Pfam" id="PF00205"/>
    </source>
</evidence>
<dbReference type="Pfam" id="PF00205">
    <property type="entry name" value="TPP_enzyme_M"/>
    <property type="match status" value="1"/>
</dbReference>
<dbReference type="InterPro" id="IPR039368">
    <property type="entry name" value="AHAS_TPP"/>
</dbReference>
<dbReference type="UniPathway" id="UPA00049">
    <property type="reaction ID" value="UER00059"/>
</dbReference>
<evidence type="ECO:0000256" key="5">
    <source>
        <dbReference type="ARBA" id="ARBA00022605"/>
    </source>
</evidence>
<dbReference type="GO" id="GO:0009097">
    <property type="term" value="P:isoleucine biosynthetic process"/>
    <property type="evidence" value="ECO:0007669"/>
    <property type="project" value="UniProtKB-UniPathway"/>
</dbReference>
<dbReference type="SUPFAM" id="SSF52467">
    <property type="entry name" value="DHS-like NAD/FAD-binding domain"/>
    <property type="match status" value="1"/>
</dbReference>
<dbReference type="CDD" id="cd07035">
    <property type="entry name" value="TPP_PYR_POX_like"/>
    <property type="match status" value="1"/>
</dbReference>
<dbReference type="SUPFAM" id="SSF52518">
    <property type="entry name" value="Thiamin diphosphate-binding fold (THDP-binding)"/>
    <property type="match status" value="2"/>
</dbReference>
<dbReference type="GO" id="GO:0005948">
    <property type="term" value="C:acetolactate synthase complex"/>
    <property type="evidence" value="ECO:0007669"/>
    <property type="project" value="TreeGrafter"/>
</dbReference>
<dbReference type="FunFam" id="3.40.50.1220:FF:000008">
    <property type="entry name" value="Acetolactate synthase"/>
    <property type="match status" value="1"/>
</dbReference>
<comment type="pathway">
    <text evidence="1 14">Amino-acid biosynthesis; L-isoleucine biosynthesis; L-isoleucine from 2-oxobutanoate: step 1/4.</text>
</comment>
<dbReference type="CDD" id="cd02015">
    <property type="entry name" value="TPP_AHAS"/>
    <property type="match status" value="1"/>
</dbReference>
<dbReference type="EMBL" id="JAATJA010000002">
    <property type="protein sequence ID" value="NJB68351.1"/>
    <property type="molecule type" value="Genomic_DNA"/>
</dbReference>
<evidence type="ECO:0000256" key="7">
    <source>
        <dbReference type="ARBA" id="ARBA00022679"/>
    </source>
</evidence>
<dbReference type="NCBIfam" id="TIGR00118">
    <property type="entry name" value="acolac_lg"/>
    <property type="match status" value="1"/>
</dbReference>
<feature type="domain" description="Thiamine pyrophosphate enzyme N-terminal TPP-binding" evidence="17">
    <location>
        <begin position="4"/>
        <end position="118"/>
    </location>
</feature>
<reference evidence="18 19" key="1">
    <citation type="submission" date="2020-03" db="EMBL/GenBank/DDBJ databases">
        <title>Genomic Encyclopedia of Type Strains, Phase IV (KMG-IV): sequencing the most valuable type-strain genomes for metagenomic binning, comparative biology and taxonomic classification.</title>
        <authorList>
            <person name="Goeker M."/>
        </authorList>
    </citation>
    <scope>NUCLEOTIDE SEQUENCE [LARGE SCALE GENOMIC DNA]</scope>
    <source>
        <strain evidence="18 19">DSM 24233</strain>
    </source>
</reference>
<proteinExistence type="inferred from homology"/>
<dbReference type="Gene3D" id="3.40.50.970">
    <property type="match status" value="2"/>
</dbReference>
<gene>
    <name evidence="18" type="ORF">GGQ74_002024</name>
</gene>
<evidence type="ECO:0000256" key="11">
    <source>
        <dbReference type="ARBA" id="ARBA00023052"/>
    </source>
</evidence>
<evidence type="ECO:0000256" key="9">
    <source>
        <dbReference type="ARBA" id="ARBA00022827"/>
    </source>
</evidence>
<dbReference type="InterPro" id="IPR029061">
    <property type="entry name" value="THDP-binding"/>
</dbReference>
<dbReference type="PANTHER" id="PTHR18968">
    <property type="entry name" value="THIAMINE PYROPHOSPHATE ENZYMES"/>
    <property type="match status" value="1"/>
</dbReference>
<protein>
    <recommendedName>
        <fullName evidence="4 14">Acetolactate synthase</fullName>
        <ecNumber evidence="4 14">2.2.1.6</ecNumber>
    </recommendedName>
</protein>
<evidence type="ECO:0000256" key="8">
    <source>
        <dbReference type="ARBA" id="ARBA00022723"/>
    </source>
</evidence>
<comment type="pathway">
    <text evidence="2 14">Amino-acid biosynthesis; L-valine biosynthesis; L-valine from pyruvate: step 1/4.</text>
</comment>
<dbReference type="Pfam" id="PF02776">
    <property type="entry name" value="TPP_enzyme_N"/>
    <property type="match status" value="1"/>
</dbReference>
<dbReference type="GO" id="GO:0030976">
    <property type="term" value="F:thiamine pyrophosphate binding"/>
    <property type="evidence" value="ECO:0007669"/>
    <property type="project" value="UniProtKB-UniRule"/>
</dbReference>
<dbReference type="FunFam" id="3.40.50.970:FF:000016">
    <property type="entry name" value="Acetolactate synthase"/>
    <property type="match status" value="1"/>
</dbReference>
<dbReference type="Pfam" id="PF02775">
    <property type="entry name" value="TPP_enzyme_C"/>
    <property type="match status" value="1"/>
</dbReference>
<dbReference type="InterPro" id="IPR000399">
    <property type="entry name" value="TPP-bd_CS"/>
</dbReference>
<feature type="domain" description="Thiamine pyrophosphate enzyme TPP-binding" evidence="16">
    <location>
        <begin position="382"/>
        <end position="528"/>
    </location>
</feature>
<dbReference type="PANTHER" id="PTHR18968:SF170">
    <property type="entry name" value="ACETOLACTATE SYNTHASE ISOZYME 1 LARGE SUBUNIT"/>
    <property type="match status" value="1"/>
</dbReference>
<comment type="caution">
    <text evidence="18">The sequence shown here is derived from an EMBL/GenBank/DDBJ whole genome shotgun (WGS) entry which is preliminary data.</text>
</comment>
<dbReference type="EC" id="2.2.1.6" evidence="4 14"/>
<evidence type="ECO:0000256" key="3">
    <source>
        <dbReference type="ARBA" id="ARBA00007812"/>
    </source>
</evidence>
<dbReference type="GO" id="GO:0000287">
    <property type="term" value="F:magnesium ion binding"/>
    <property type="evidence" value="ECO:0007669"/>
    <property type="project" value="UniProtKB-UniRule"/>
</dbReference>
<keyword evidence="7 14" id="KW-0808">Transferase</keyword>
<comment type="catalytic activity">
    <reaction evidence="13 14">
        <text>2 pyruvate + H(+) = (2S)-2-acetolactate + CO2</text>
        <dbReference type="Rhea" id="RHEA:25249"/>
        <dbReference type="ChEBI" id="CHEBI:15361"/>
        <dbReference type="ChEBI" id="CHEBI:15378"/>
        <dbReference type="ChEBI" id="CHEBI:16526"/>
        <dbReference type="ChEBI" id="CHEBI:58476"/>
        <dbReference type="EC" id="2.2.1.6"/>
    </reaction>
</comment>
<evidence type="ECO:0000256" key="1">
    <source>
        <dbReference type="ARBA" id="ARBA00004974"/>
    </source>
</evidence>
<dbReference type="AlphaFoldDB" id="A0A846QJN0"/>
<dbReference type="InterPro" id="IPR012001">
    <property type="entry name" value="Thiamin_PyroP_enz_TPP-bd_dom"/>
</dbReference>
<keyword evidence="5 14" id="KW-0028">Amino-acid biosynthesis</keyword>
<evidence type="ECO:0000259" key="17">
    <source>
        <dbReference type="Pfam" id="PF02776"/>
    </source>
</evidence>
<keyword evidence="8 14" id="KW-0479">Metal-binding</keyword>
<name>A0A846QJN0_9BACT</name>
<evidence type="ECO:0000256" key="10">
    <source>
        <dbReference type="ARBA" id="ARBA00022842"/>
    </source>
</evidence>
<dbReference type="Gene3D" id="3.40.50.1220">
    <property type="entry name" value="TPP-binding domain"/>
    <property type="match status" value="1"/>
</dbReference>
<dbReference type="Proteomes" id="UP000580856">
    <property type="component" value="Unassembled WGS sequence"/>
</dbReference>
<evidence type="ECO:0000256" key="14">
    <source>
        <dbReference type="RuleBase" id="RU003591"/>
    </source>
</evidence>
<dbReference type="UniPathway" id="UPA00047">
    <property type="reaction ID" value="UER00055"/>
</dbReference>
<keyword evidence="11 14" id="KW-0786">Thiamine pyrophosphate</keyword>
<keyword evidence="9" id="KW-0274">FAD</keyword>